<dbReference type="Proteomes" id="UP000199236">
    <property type="component" value="Unassembled WGS sequence"/>
</dbReference>
<evidence type="ECO:0000256" key="7">
    <source>
        <dbReference type="ARBA" id="ARBA00023136"/>
    </source>
</evidence>
<accession>A0A1I5ICT9</accession>
<dbReference type="InterPro" id="IPR050256">
    <property type="entry name" value="Glycosyltransferase_2"/>
</dbReference>
<keyword evidence="1" id="KW-1003">Cell membrane</keyword>
<protein>
    <submittedName>
        <fullName evidence="9">Glycosyltransferase involved in cell wall bisynthesis</fullName>
    </submittedName>
</protein>
<evidence type="ECO:0000256" key="3">
    <source>
        <dbReference type="ARBA" id="ARBA00022679"/>
    </source>
</evidence>
<dbReference type="FunFam" id="3.90.550.10:FF:000170">
    <property type="entry name" value="Dolichol-phosphate mannosyltransferase"/>
    <property type="match status" value="1"/>
</dbReference>
<evidence type="ECO:0000313" key="9">
    <source>
        <dbReference type="EMBL" id="SFO58129.1"/>
    </source>
</evidence>
<name>A0A1I5ICT9_9HYPH</name>
<evidence type="ECO:0000256" key="4">
    <source>
        <dbReference type="ARBA" id="ARBA00022692"/>
    </source>
</evidence>
<keyword evidence="7" id="KW-0472">Membrane</keyword>
<keyword evidence="6" id="KW-1133">Transmembrane helix</keyword>
<dbReference type="InterPro" id="IPR029044">
    <property type="entry name" value="Nucleotide-diphossugar_trans"/>
</dbReference>
<evidence type="ECO:0000313" key="10">
    <source>
        <dbReference type="Proteomes" id="UP000199236"/>
    </source>
</evidence>
<dbReference type="GO" id="GO:0009103">
    <property type="term" value="P:lipopolysaccharide biosynthetic process"/>
    <property type="evidence" value="ECO:0007669"/>
    <property type="project" value="UniProtKB-KW"/>
</dbReference>
<dbReference type="PANTHER" id="PTHR48090">
    <property type="entry name" value="UNDECAPRENYL-PHOSPHATE 4-DEOXY-4-FORMAMIDO-L-ARABINOSE TRANSFERASE-RELATED"/>
    <property type="match status" value="1"/>
</dbReference>
<dbReference type="InterPro" id="IPR001173">
    <property type="entry name" value="Glyco_trans_2-like"/>
</dbReference>
<proteinExistence type="predicted"/>
<dbReference type="PANTHER" id="PTHR48090:SF3">
    <property type="entry name" value="UNDECAPRENYL-PHOSPHATE 4-DEOXY-4-FORMAMIDO-L-ARABINOSE TRANSFERASE"/>
    <property type="match status" value="1"/>
</dbReference>
<dbReference type="Pfam" id="PF00535">
    <property type="entry name" value="Glycos_transf_2"/>
    <property type="match status" value="1"/>
</dbReference>
<dbReference type="Gene3D" id="3.90.550.10">
    <property type="entry name" value="Spore Coat Polysaccharide Biosynthesis Protein SpsA, Chain A"/>
    <property type="match status" value="1"/>
</dbReference>
<dbReference type="STRING" id="655353.SAMN04488056_108179"/>
<dbReference type="SUPFAM" id="SSF53448">
    <property type="entry name" value="Nucleotide-diphospho-sugar transferases"/>
    <property type="match status" value="1"/>
</dbReference>
<evidence type="ECO:0000256" key="1">
    <source>
        <dbReference type="ARBA" id="ARBA00022475"/>
    </source>
</evidence>
<dbReference type="GO" id="GO:0005886">
    <property type="term" value="C:plasma membrane"/>
    <property type="evidence" value="ECO:0007669"/>
    <property type="project" value="TreeGrafter"/>
</dbReference>
<sequence length="264" mass="29429">MLSTLPPLNHTLEVSVVIPCKNERENLAFLIDEVHAALKERAFELIIVDDGSTDDTGPFLKEAAATRPWLRHVRHEASCGQSNAVRTGLLLAKGEFIATLDGDGQNDPAFFPQMIDALKAGGPDHALAAGQRMKRTDGFVKKHGSRLANKIRQSMLKDNTRDSGCGLKVIRRQVFLNLPFFEAWHRFLPALVVREGLKVVHIDVIDRGRSHGVSKYGIFDRLWVGIIDLFGVLWLRKRRKKIPVITEIDLSPDTSSDASGNDQH</sequence>
<dbReference type="GO" id="GO:0099621">
    <property type="term" value="F:undecaprenyl-phosphate 4-deoxy-4-formamido-L-arabinose transferase activity"/>
    <property type="evidence" value="ECO:0007669"/>
    <property type="project" value="TreeGrafter"/>
</dbReference>
<keyword evidence="3 9" id="KW-0808">Transferase</keyword>
<keyword evidence="5" id="KW-0448">Lipopolysaccharide biosynthesis</keyword>
<feature type="domain" description="Glycosyltransferase 2-like" evidence="8">
    <location>
        <begin position="15"/>
        <end position="175"/>
    </location>
</feature>
<keyword evidence="2" id="KW-0328">Glycosyltransferase</keyword>
<evidence type="ECO:0000256" key="5">
    <source>
        <dbReference type="ARBA" id="ARBA00022985"/>
    </source>
</evidence>
<dbReference type="AlphaFoldDB" id="A0A1I5ICT9"/>
<dbReference type="EMBL" id="FOVR01000008">
    <property type="protein sequence ID" value="SFO58129.1"/>
    <property type="molecule type" value="Genomic_DNA"/>
</dbReference>
<keyword evidence="10" id="KW-1185">Reference proteome</keyword>
<dbReference type="CDD" id="cd04179">
    <property type="entry name" value="DPM_DPG-synthase_like"/>
    <property type="match status" value="1"/>
</dbReference>
<evidence type="ECO:0000259" key="8">
    <source>
        <dbReference type="Pfam" id="PF00535"/>
    </source>
</evidence>
<keyword evidence="4" id="KW-0812">Transmembrane</keyword>
<reference evidence="9 10" key="1">
    <citation type="submission" date="2016-10" db="EMBL/GenBank/DDBJ databases">
        <authorList>
            <person name="de Groot N.N."/>
        </authorList>
    </citation>
    <scope>NUCLEOTIDE SEQUENCE [LARGE SCALE GENOMIC DNA]</scope>
    <source>
        <strain evidence="9 10">CGMCC 1.9157</strain>
    </source>
</reference>
<dbReference type="RefSeq" id="WP_090073778.1">
    <property type="nucleotide sequence ID" value="NZ_FOVR01000008.1"/>
</dbReference>
<evidence type="ECO:0000256" key="6">
    <source>
        <dbReference type="ARBA" id="ARBA00022989"/>
    </source>
</evidence>
<gene>
    <name evidence="9" type="ORF">SAMN04488056_108179</name>
</gene>
<organism evidence="9 10">
    <name type="scientific">Cohaesibacter marisflavi</name>
    <dbReference type="NCBI Taxonomy" id="655353"/>
    <lineage>
        <taxon>Bacteria</taxon>
        <taxon>Pseudomonadati</taxon>
        <taxon>Pseudomonadota</taxon>
        <taxon>Alphaproteobacteria</taxon>
        <taxon>Hyphomicrobiales</taxon>
        <taxon>Cohaesibacteraceae</taxon>
    </lineage>
</organism>
<dbReference type="OrthoDB" id="9807795at2"/>
<evidence type="ECO:0000256" key="2">
    <source>
        <dbReference type="ARBA" id="ARBA00022676"/>
    </source>
</evidence>